<dbReference type="InterPro" id="IPR036378">
    <property type="entry name" value="FAS1_dom_sf"/>
</dbReference>
<gene>
    <name evidence="2" type="ORF">D1627_11145</name>
</gene>
<feature type="domain" description="FAS1" evidence="1">
    <location>
        <begin position="25"/>
        <end position="159"/>
    </location>
</feature>
<dbReference type="Gene3D" id="2.30.180.10">
    <property type="entry name" value="FAS1 domain"/>
    <property type="match status" value="1"/>
</dbReference>
<dbReference type="InterPro" id="IPR050904">
    <property type="entry name" value="Adhesion/Biosynth-related"/>
</dbReference>
<evidence type="ECO:0000259" key="1">
    <source>
        <dbReference type="PROSITE" id="PS50213"/>
    </source>
</evidence>
<protein>
    <submittedName>
        <fullName evidence="2">Fasciclin domain-containing protein</fullName>
    </submittedName>
</protein>
<dbReference type="SMART" id="SM00554">
    <property type="entry name" value="FAS1"/>
    <property type="match status" value="1"/>
</dbReference>
<dbReference type="PANTHER" id="PTHR10900">
    <property type="entry name" value="PERIOSTIN-RELATED"/>
    <property type="match status" value="1"/>
</dbReference>
<dbReference type="EMBL" id="QWGE01000003">
    <property type="protein sequence ID" value="RIJ37652.1"/>
    <property type="molecule type" value="Genomic_DNA"/>
</dbReference>
<comment type="caution">
    <text evidence="2">The sequence shown here is derived from an EMBL/GenBank/DDBJ whole genome shotgun (WGS) entry which is preliminary data.</text>
</comment>
<proteinExistence type="predicted"/>
<accession>A0A399S6G9</accession>
<dbReference type="Pfam" id="PF02469">
    <property type="entry name" value="Fasciclin"/>
    <property type="match status" value="1"/>
</dbReference>
<organism evidence="2 3">
    <name type="scientific">Pontibacter oryzae</name>
    <dbReference type="NCBI Taxonomy" id="2304593"/>
    <lineage>
        <taxon>Bacteria</taxon>
        <taxon>Pseudomonadati</taxon>
        <taxon>Bacteroidota</taxon>
        <taxon>Cytophagia</taxon>
        <taxon>Cytophagales</taxon>
        <taxon>Hymenobacteraceae</taxon>
        <taxon>Pontibacter</taxon>
    </lineage>
</organism>
<dbReference type="PROSITE" id="PS50213">
    <property type="entry name" value="FAS1"/>
    <property type="match status" value="1"/>
</dbReference>
<dbReference type="InterPro" id="IPR000782">
    <property type="entry name" value="FAS1_domain"/>
</dbReference>
<dbReference type="Proteomes" id="UP000266005">
    <property type="component" value="Unassembled WGS sequence"/>
</dbReference>
<keyword evidence="3" id="KW-1185">Reference proteome</keyword>
<name>A0A399S6G9_9BACT</name>
<dbReference type="AlphaFoldDB" id="A0A399S6G9"/>
<evidence type="ECO:0000313" key="2">
    <source>
        <dbReference type="EMBL" id="RIJ37652.1"/>
    </source>
</evidence>
<dbReference type="SUPFAM" id="SSF82153">
    <property type="entry name" value="FAS1 domain"/>
    <property type="match status" value="1"/>
</dbReference>
<reference evidence="3" key="1">
    <citation type="submission" date="2018-08" db="EMBL/GenBank/DDBJ databases">
        <title>Mucilaginibacter sp. MYSH2.</title>
        <authorList>
            <person name="Seo T."/>
        </authorList>
    </citation>
    <scope>NUCLEOTIDE SEQUENCE [LARGE SCALE GENOMIC DNA]</scope>
    <source>
        <strain evidence="3">KIRAN</strain>
    </source>
</reference>
<sequence>MAHHYSHTPLKLFFIVFFMLCWQAGQAHKATLPVNQGQSTLMELVIKERPALADLLTKAGLAPLFSADASITLLAPPEAALQSMKQESPERLRAILSAHIIKGSYQEKDFKDGATLKSISGAEITVCRKKDHTLVNGVRIQEANQPAKNGVLHSLSGIIRI</sequence>
<evidence type="ECO:0000313" key="3">
    <source>
        <dbReference type="Proteomes" id="UP000266005"/>
    </source>
</evidence>